<dbReference type="PANTHER" id="PTHR38645:SF1">
    <property type="entry name" value="YALI0F12243P"/>
    <property type="match status" value="1"/>
</dbReference>
<feature type="region of interest" description="Disordered" evidence="1">
    <location>
        <begin position="1"/>
        <end position="22"/>
    </location>
</feature>
<sequence length="256" mass="28221">MDSMRSLNTSLPKTRKSRSTVQPDINQTFRAAALTVTNLYKQAQADVDTARTEGYQDGLEALIAFLNKENLGVGDGEGWRIRQWATERLDGTASGQANSESDEEVLEDKRARSSSPIMERNTSCEETHSVDPLADSTHRSDSAPPPVQMEVSTTDDSPSSHQMFQFSGAHPYPIHGNSNDLAGLDTTTVARRAFTNPRRLSNRASVRTLQRSAVQNFVSLGNTGHKRKLMQDFFNVDSFNDRRDGSGGGPKRGRMS</sequence>
<feature type="region of interest" description="Disordered" evidence="1">
    <location>
        <begin position="90"/>
        <end position="172"/>
    </location>
</feature>
<dbReference type="AlphaFoldDB" id="A0A7C8MFE6"/>
<protein>
    <submittedName>
        <fullName evidence="2">Uncharacterized protein</fullName>
    </submittedName>
</protein>
<feature type="compositionally biased region" description="Polar residues" evidence="1">
    <location>
        <begin position="1"/>
        <end position="12"/>
    </location>
</feature>
<accession>A0A7C8MFE6</accession>
<evidence type="ECO:0000313" key="2">
    <source>
        <dbReference type="EMBL" id="KAF2875601.1"/>
    </source>
</evidence>
<keyword evidence="3" id="KW-1185">Reference proteome</keyword>
<evidence type="ECO:0000313" key="3">
    <source>
        <dbReference type="Proteomes" id="UP000481861"/>
    </source>
</evidence>
<reference evidence="2 3" key="1">
    <citation type="submission" date="2020-01" db="EMBL/GenBank/DDBJ databases">
        <authorList>
            <consortium name="DOE Joint Genome Institute"/>
            <person name="Haridas S."/>
            <person name="Albert R."/>
            <person name="Binder M."/>
            <person name="Bloem J."/>
            <person name="Labutti K."/>
            <person name="Salamov A."/>
            <person name="Andreopoulos B."/>
            <person name="Baker S.E."/>
            <person name="Barry K."/>
            <person name="Bills G."/>
            <person name="Bluhm B.H."/>
            <person name="Cannon C."/>
            <person name="Castanera R."/>
            <person name="Culley D.E."/>
            <person name="Daum C."/>
            <person name="Ezra D."/>
            <person name="Gonzalez J.B."/>
            <person name="Henrissat B."/>
            <person name="Kuo A."/>
            <person name="Liang C."/>
            <person name="Lipzen A."/>
            <person name="Lutzoni F."/>
            <person name="Magnuson J."/>
            <person name="Mondo S."/>
            <person name="Nolan M."/>
            <person name="Ohm R."/>
            <person name="Pangilinan J."/>
            <person name="Park H.-J.H."/>
            <person name="Ramirez L."/>
            <person name="Alfaro M."/>
            <person name="Sun H."/>
            <person name="Tritt A."/>
            <person name="Yoshinaga Y."/>
            <person name="Zwiers L.-H.L."/>
            <person name="Turgeon B.G."/>
            <person name="Goodwin S.B."/>
            <person name="Spatafora J.W."/>
            <person name="Crous P.W."/>
            <person name="Grigoriev I.V."/>
        </authorList>
    </citation>
    <scope>NUCLEOTIDE SEQUENCE [LARGE SCALE GENOMIC DNA]</scope>
    <source>
        <strain evidence="2 3">CBS 611.86</strain>
    </source>
</reference>
<dbReference type="Proteomes" id="UP000481861">
    <property type="component" value="Unassembled WGS sequence"/>
</dbReference>
<feature type="compositionally biased region" description="Polar residues" evidence="1">
    <location>
        <begin position="150"/>
        <end position="165"/>
    </location>
</feature>
<gene>
    <name evidence="2" type="ORF">BDV95DRAFT_665071</name>
</gene>
<evidence type="ECO:0000256" key="1">
    <source>
        <dbReference type="SAM" id="MobiDB-lite"/>
    </source>
</evidence>
<dbReference type="EMBL" id="JAADJZ010000004">
    <property type="protein sequence ID" value="KAF2875601.1"/>
    <property type="molecule type" value="Genomic_DNA"/>
</dbReference>
<feature type="region of interest" description="Disordered" evidence="1">
    <location>
        <begin position="237"/>
        <end position="256"/>
    </location>
</feature>
<comment type="caution">
    <text evidence="2">The sequence shown here is derived from an EMBL/GenBank/DDBJ whole genome shotgun (WGS) entry which is preliminary data.</text>
</comment>
<dbReference type="PANTHER" id="PTHR38645">
    <property type="entry name" value="CHROMOSOME 9, WHOLE GENOME SHOTGUN SEQUENCE"/>
    <property type="match status" value="1"/>
</dbReference>
<organism evidence="2 3">
    <name type="scientific">Massariosphaeria phaeospora</name>
    <dbReference type="NCBI Taxonomy" id="100035"/>
    <lineage>
        <taxon>Eukaryota</taxon>
        <taxon>Fungi</taxon>
        <taxon>Dikarya</taxon>
        <taxon>Ascomycota</taxon>
        <taxon>Pezizomycotina</taxon>
        <taxon>Dothideomycetes</taxon>
        <taxon>Pleosporomycetidae</taxon>
        <taxon>Pleosporales</taxon>
        <taxon>Pleosporales incertae sedis</taxon>
        <taxon>Massariosphaeria</taxon>
    </lineage>
</organism>
<name>A0A7C8MFE6_9PLEO</name>
<proteinExistence type="predicted"/>
<dbReference type="OrthoDB" id="21418at2759"/>